<evidence type="ECO:0000313" key="3">
    <source>
        <dbReference type="Proteomes" id="UP001066276"/>
    </source>
</evidence>
<keyword evidence="3" id="KW-1185">Reference proteome</keyword>
<name>A0AAV7LVD6_PLEWA</name>
<dbReference type="EMBL" id="JANPWB010000015">
    <property type="protein sequence ID" value="KAJ1093513.1"/>
    <property type="molecule type" value="Genomic_DNA"/>
</dbReference>
<dbReference type="AlphaFoldDB" id="A0AAV7LVD6"/>
<evidence type="ECO:0000256" key="1">
    <source>
        <dbReference type="SAM" id="MobiDB-lite"/>
    </source>
</evidence>
<evidence type="ECO:0000313" key="2">
    <source>
        <dbReference type="EMBL" id="KAJ1093513.1"/>
    </source>
</evidence>
<accession>A0AAV7LVD6</accession>
<feature type="region of interest" description="Disordered" evidence="1">
    <location>
        <begin position="1"/>
        <end position="27"/>
    </location>
</feature>
<reference evidence="2" key="1">
    <citation type="journal article" date="2022" name="bioRxiv">
        <title>Sequencing and chromosome-scale assembly of the giantPleurodeles waltlgenome.</title>
        <authorList>
            <person name="Brown T."/>
            <person name="Elewa A."/>
            <person name="Iarovenko S."/>
            <person name="Subramanian E."/>
            <person name="Araus A.J."/>
            <person name="Petzold A."/>
            <person name="Susuki M."/>
            <person name="Suzuki K.-i.T."/>
            <person name="Hayashi T."/>
            <person name="Toyoda A."/>
            <person name="Oliveira C."/>
            <person name="Osipova E."/>
            <person name="Leigh N.D."/>
            <person name="Simon A."/>
            <person name="Yun M.H."/>
        </authorList>
    </citation>
    <scope>NUCLEOTIDE SEQUENCE</scope>
    <source>
        <strain evidence="2">20211129_DDA</strain>
        <tissue evidence="2">Liver</tissue>
    </source>
</reference>
<comment type="caution">
    <text evidence="2">The sequence shown here is derived from an EMBL/GenBank/DDBJ whole genome shotgun (WGS) entry which is preliminary data.</text>
</comment>
<protein>
    <submittedName>
        <fullName evidence="2">Uncharacterized protein</fullName>
    </submittedName>
</protein>
<sequence>MSARLGGGSEETADGGRRRNRGRGLRNHAASRLCVPGWERAQRARKSICRSTRSALSWRLTGALCDLACGKDSV</sequence>
<gene>
    <name evidence="2" type="ORF">NDU88_006613</name>
</gene>
<organism evidence="2 3">
    <name type="scientific">Pleurodeles waltl</name>
    <name type="common">Iberian ribbed newt</name>
    <dbReference type="NCBI Taxonomy" id="8319"/>
    <lineage>
        <taxon>Eukaryota</taxon>
        <taxon>Metazoa</taxon>
        <taxon>Chordata</taxon>
        <taxon>Craniata</taxon>
        <taxon>Vertebrata</taxon>
        <taxon>Euteleostomi</taxon>
        <taxon>Amphibia</taxon>
        <taxon>Batrachia</taxon>
        <taxon>Caudata</taxon>
        <taxon>Salamandroidea</taxon>
        <taxon>Salamandridae</taxon>
        <taxon>Pleurodelinae</taxon>
        <taxon>Pleurodeles</taxon>
    </lineage>
</organism>
<proteinExistence type="predicted"/>
<dbReference type="Proteomes" id="UP001066276">
    <property type="component" value="Chromosome 11"/>
</dbReference>